<evidence type="ECO:0008006" key="3">
    <source>
        <dbReference type="Google" id="ProtNLM"/>
    </source>
</evidence>
<dbReference type="AlphaFoldDB" id="A0A811MFY3"/>
<accession>A0A811MFY3</accession>
<evidence type="ECO:0000313" key="1">
    <source>
        <dbReference type="EMBL" id="CAD6209340.1"/>
    </source>
</evidence>
<dbReference type="EMBL" id="CAJGYO010000002">
    <property type="protein sequence ID" value="CAD6209340.1"/>
    <property type="molecule type" value="Genomic_DNA"/>
</dbReference>
<sequence>MTGGPSSPIAYASLFGVGGGNGSRCEGSASPMRKKGGRMYWSEKDNLRPLSAWINNSNDPIDGNSKAGAHYWKEVAAEYNKHAPKDRKRTATQCKNHYNTTNALVTRFHGCWIEISNTYESDQSDEQLMEKVHA</sequence>
<dbReference type="OrthoDB" id="684302at2759"/>
<keyword evidence="2" id="KW-1185">Reference proteome</keyword>
<dbReference type="Proteomes" id="UP000604825">
    <property type="component" value="Unassembled WGS sequence"/>
</dbReference>
<reference evidence="1" key="1">
    <citation type="submission" date="2020-10" db="EMBL/GenBank/DDBJ databases">
        <authorList>
            <person name="Han B."/>
            <person name="Lu T."/>
            <person name="Zhao Q."/>
            <person name="Huang X."/>
            <person name="Zhao Y."/>
        </authorList>
    </citation>
    <scope>NUCLEOTIDE SEQUENCE</scope>
</reference>
<proteinExistence type="predicted"/>
<comment type="caution">
    <text evidence="1">The sequence shown here is derived from an EMBL/GenBank/DDBJ whole genome shotgun (WGS) entry which is preliminary data.</text>
</comment>
<gene>
    <name evidence="1" type="ORF">NCGR_LOCUS5547</name>
</gene>
<evidence type="ECO:0000313" key="2">
    <source>
        <dbReference type="Proteomes" id="UP000604825"/>
    </source>
</evidence>
<organism evidence="1 2">
    <name type="scientific">Miscanthus lutarioriparius</name>
    <dbReference type="NCBI Taxonomy" id="422564"/>
    <lineage>
        <taxon>Eukaryota</taxon>
        <taxon>Viridiplantae</taxon>
        <taxon>Streptophyta</taxon>
        <taxon>Embryophyta</taxon>
        <taxon>Tracheophyta</taxon>
        <taxon>Spermatophyta</taxon>
        <taxon>Magnoliopsida</taxon>
        <taxon>Liliopsida</taxon>
        <taxon>Poales</taxon>
        <taxon>Poaceae</taxon>
        <taxon>PACMAD clade</taxon>
        <taxon>Panicoideae</taxon>
        <taxon>Andropogonodae</taxon>
        <taxon>Andropogoneae</taxon>
        <taxon>Saccharinae</taxon>
        <taxon>Miscanthus</taxon>
    </lineage>
</organism>
<dbReference type="PANTHER" id="PTHR45224">
    <property type="entry name" value="OS01G0527900 PROTEIN-RELATED"/>
    <property type="match status" value="1"/>
</dbReference>
<name>A0A811MFY3_9POAL</name>
<protein>
    <recommendedName>
        <fullName evidence="3">Myb-like domain-containing protein</fullName>
    </recommendedName>
</protein>
<dbReference type="PANTHER" id="PTHR45224:SF16">
    <property type="entry name" value="OS01G0527900 PROTEIN"/>
    <property type="match status" value="1"/>
</dbReference>